<reference evidence="7" key="1">
    <citation type="submission" date="2023-08" db="EMBL/GenBank/DDBJ databases">
        <title>Pelteobagrus vachellii genome.</title>
        <authorList>
            <person name="Liu H."/>
        </authorList>
    </citation>
    <scope>NUCLEOTIDE SEQUENCE</scope>
    <source>
        <strain evidence="7">PRFRI_2022a</strain>
        <tissue evidence="7">Muscle</tissue>
    </source>
</reference>
<evidence type="ECO:0000256" key="1">
    <source>
        <dbReference type="ARBA" id="ARBA00022737"/>
    </source>
</evidence>
<proteinExistence type="inferred from homology"/>
<keyword evidence="8" id="KW-1185">Reference proteome</keyword>
<name>A0AA88S1N3_TACVA</name>
<dbReference type="InterPro" id="IPR002110">
    <property type="entry name" value="Ankyrin_rpt"/>
</dbReference>
<dbReference type="PROSITE" id="PS50297">
    <property type="entry name" value="ANK_REP_REGION"/>
    <property type="match status" value="1"/>
</dbReference>
<evidence type="ECO:0000256" key="4">
    <source>
        <dbReference type="PROSITE-ProRule" id="PRU00023"/>
    </source>
</evidence>
<dbReference type="SUPFAM" id="SSF48403">
    <property type="entry name" value="Ankyrin repeat"/>
    <property type="match status" value="1"/>
</dbReference>
<evidence type="ECO:0000256" key="3">
    <source>
        <dbReference type="ARBA" id="ARBA00038122"/>
    </source>
</evidence>
<dbReference type="PROSITE" id="PS50088">
    <property type="entry name" value="ANK_REPEAT"/>
    <property type="match status" value="1"/>
</dbReference>
<evidence type="ECO:0000313" key="7">
    <source>
        <dbReference type="EMBL" id="KAK2825091.1"/>
    </source>
</evidence>
<dbReference type="InterPro" id="IPR036770">
    <property type="entry name" value="Ankyrin_rpt-contain_sf"/>
</dbReference>
<accession>A0AA88S1N3</accession>
<dbReference type="PANTHER" id="PTHR14491:SF9">
    <property type="entry name" value="ANKYRIN REPEAT DOMAIN-CONTAINING PROTEIN SOWAHB-LIKE"/>
    <property type="match status" value="1"/>
</dbReference>
<feature type="repeat" description="ANK" evidence="4">
    <location>
        <begin position="205"/>
        <end position="237"/>
    </location>
</feature>
<dbReference type="AlphaFoldDB" id="A0AA88S1N3"/>
<keyword evidence="1" id="KW-0677">Repeat</keyword>
<dbReference type="EMBL" id="JAVHJS010000020">
    <property type="protein sequence ID" value="KAK2825091.1"/>
    <property type="molecule type" value="Genomic_DNA"/>
</dbReference>
<feature type="compositionally biased region" description="Acidic residues" evidence="5">
    <location>
        <begin position="133"/>
        <end position="148"/>
    </location>
</feature>
<protein>
    <recommendedName>
        <fullName evidence="6">SOWAHA-C winged helix-turn-helix domain-containing protein</fullName>
    </recommendedName>
</protein>
<dbReference type="Gene3D" id="1.25.40.20">
    <property type="entry name" value="Ankyrin repeat-containing domain"/>
    <property type="match status" value="1"/>
</dbReference>
<evidence type="ECO:0000256" key="5">
    <source>
        <dbReference type="SAM" id="MobiDB-lite"/>
    </source>
</evidence>
<comment type="caution">
    <text evidence="7">The sequence shown here is derived from an EMBL/GenBank/DDBJ whole genome shotgun (WGS) entry which is preliminary data.</text>
</comment>
<dbReference type="SMART" id="SM00248">
    <property type="entry name" value="ANK"/>
    <property type="match status" value="1"/>
</dbReference>
<dbReference type="Pfam" id="PF25877">
    <property type="entry name" value="WHD_SOWAH"/>
    <property type="match status" value="1"/>
</dbReference>
<comment type="similarity">
    <text evidence="3">Belongs to the SOWAH family.</text>
</comment>
<dbReference type="InterPro" id="IPR058889">
    <property type="entry name" value="WHD_SOWAHA-C"/>
</dbReference>
<dbReference type="PANTHER" id="PTHR14491">
    <property type="entry name" value="SOSONDOWAH, ISOFORM G"/>
    <property type="match status" value="1"/>
</dbReference>
<feature type="region of interest" description="Disordered" evidence="5">
    <location>
        <begin position="125"/>
        <end position="171"/>
    </location>
</feature>
<sequence>MGDVSEASLLEYIYSSGGKVANSDLMKSFKQFVSHSDLHLRAKYREDFKLIIDKIAVCKTENGQKYLILKKKYRQLMQERESQPAASEQGMNVKKHQVEWCTGPTITVTDVQDPDVTEDVKVDQQVVENPEPLSEENPEPIEIEDELEKDSGSKSESEQEEESTGSVGSASVALDPIEKEWIYSAACGRLSHLRQLLKQDASLANKKTALHWAAKHGKEDMATVMADAGADVNTKAHVSNYPEVRSSVCMGNCLVRYSDDILQRLPVFQASDITPLKGNAPNPAVQMNVDSASQRMFINQTVSC</sequence>
<evidence type="ECO:0000313" key="8">
    <source>
        <dbReference type="Proteomes" id="UP001187315"/>
    </source>
</evidence>
<evidence type="ECO:0000259" key="6">
    <source>
        <dbReference type="Pfam" id="PF25877"/>
    </source>
</evidence>
<organism evidence="7 8">
    <name type="scientific">Tachysurus vachellii</name>
    <name type="common">Darkbarbel catfish</name>
    <name type="synonym">Pelteobagrus vachellii</name>
    <dbReference type="NCBI Taxonomy" id="175792"/>
    <lineage>
        <taxon>Eukaryota</taxon>
        <taxon>Metazoa</taxon>
        <taxon>Chordata</taxon>
        <taxon>Craniata</taxon>
        <taxon>Vertebrata</taxon>
        <taxon>Euteleostomi</taxon>
        <taxon>Actinopterygii</taxon>
        <taxon>Neopterygii</taxon>
        <taxon>Teleostei</taxon>
        <taxon>Ostariophysi</taxon>
        <taxon>Siluriformes</taxon>
        <taxon>Bagridae</taxon>
        <taxon>Tachysurus</taxon>
    </lineage>
</organism>
<dbReference type="Proteomes" id="UP001187315">
    <property type="component" value="Unassembled WGS sequence"/>
</dbReference>
<keyword evidence="2 4" id="KW-0040">ANK repeat</keyword>
<dbReference type="Pfam" id="PF12796">
    <property type="entry name" value="Ank_2"/>
    <property type="match status" value="1"/>
</dbReference>
<evidence type="ECO:0000256" key="2">
    <source>
        <dbReference type="ARBA" id="ARBA00023043"/>
    </source>
</evidence>
<feature type="domain" description="SOWAHA-C winged helix-turn-helix" evidence="6">
    <location>
        <begin position="3"/>
        <end position="88"/>
    </location>
</feature>
<gene>
    <name evidence="7" type="ORF">Q7C36_019018</name>
</gene>